<accession>A0A286DN22</accession>
<dbReference type="PANTHER" id="PTHR30086">
    <property type="entry name" value="ARGININE EXPORTER PROTEIN ARGO"/>
    <property type="match status" value="1"/>
</dbReference>
<dbReference type="InterPro" id="IPR001123">
    <property type="entry name" value="LeuE-type"/>
</dbReference>
<gene>
    <name evidence="7" type="ORF">SAMN06273570_4594</name>
</gene>
<evidence type="ECO:0000256" key="1">
    <source>
        <dbReference type="ARBA" id="ARBA00004651"/>
    </source>
</evidence>
<evidence type="ECO:0000313" key="8">
    <source>
        <dbReference type="Proteomes" id="UP000219271"/>
    </source>
</evidence>
<reference evidence="8" key="1">
    <citation type="submission" date="2017-09" db="EMBL/GenBank/DDBJ databases">
        <authorList>
            <person name="Varghese N."/>
            <person name="Submissions S."/>
        </authorList>
    </citation>
    <scope>NUCLEOTIDE SEQUENCE [LARGE SCALE GENOMIC DNA]</scope>
    <source>
        <strain evidence="8">JKS000234</strain>
    </source>
</reference>
<evidence type="ECO:0000256" key="5">
    <source>
        <dbReference type="ARBA" id="ARBA00023136"/>
    </source>
</evidence>
<keyword evidence="3 6" id="KW-0812">Transmembrane</keyword>
<evidence type="ECO:0000256" key="4">
    <source>
        <dbReference type="ARBA" id="ARBA00022989"/>
    </source>
</evidence>
<evidence type="ECO:0000256" key="2">
    <source>
        <dbReference type="ARBA" id="ARBA00022475"/>
    </source>
</evidence>
<feature type="transmembrane region" description="Helical" evidence="6">
    <location>
        <begin position="39"/>
        <end position="59"/>
    </location>
</feature>
<name>A0A286DN22_9GAMM</name>
<dbReference type="EMBL" id="OCMY01000002">
    <property type="protein sequence ID" value="SOD60127.1"/>
    <property type="molecule type" value="Genomic_DNA"/>
</dbReference>
<comment type="subcellular location">
    <subcellularLocation>
        <location evidence="1">Cell membrane</location>
        <topology evidence="1">Multi-pass membrane protein</topology>
    </subcellularLocation>
</comment>
<feature type="transmembrane region" description="Helical" evidence="6">
    <location>
        <begin position="121"/>
        <end position="142"/>
    </location>
</feature>
<organism evidence="7 8">
    <name type="scientific">Candidatus Pantoea floridensis</name>
    <dbReference type="NCBI Taxonomy" id="1938870"/>
    <lineage>
        <taxon>Bacteria</taxon>
        <taxon>Pseudomonadati</taxon>
        <taxon>Pseudomonadota</taxon>
        <taxon>Gammaproteobacteria</taxon>
        <taxon>Enterobacterales</taxon>
        <taxon>Erwiniaceae</taxon>
        <taxon>Pantoea</taxon>
    </lineage>
</organism>
<feature type="transmembrane region" description="Helical" evidence="6">
    <location>
        <begin position="65"/>
        <end position="89"/>
    </location>
</feature>
<dbReference type="AlphaFoldDB" id="A0A286DN22"/>
<evidence type="ECO:0000313" key="7">
    <source>
        <dbReference type="EMBL" id="SOD60127.1"/>
    </source>
</evidence>
<keyword evidence="5 6" id="KW-0472">Membrane</keyword>
<keyword evidence="4 6" id="KW-1133">Transmembrane helix</keyword>
<sequence>MALSHELILIYTTYFVATASPGPSNMAIMGTAMKQGRGAALALASGVIGGSMMWALLAACGVLTVLATFAQLLIVLKIGGGLYLLWLACKAGKSALRKSDVGEVAPGNEKARFGTMFRQGILMHVGNPKAILTWVAIMSVALKPGAAASTLPMIIAGCAAICVLVFGGYALLFSTAVMAAFYCRIRRGLEALLACCFTVAGLKLVFSRSGDRYGRHKWRPTEHAAHRAESGVIRRCSVGFAKRWLLAGYRIDNIFRTIRIGGDIH</sequence>
<keyword evidence="8" id="KW-1185">Reference proteome</keyword>
<feature type="transmembrane region" description="Helical" evidence="6">
    <location>
        <begin position="154"/>
        <end position="182"/>
    </location>
</feature>
<keyword evidence="2" id="KW-1003">Cell membrane</keyword>
<dbReference type="GO" id="GO:0005886">
    <property type="term" value="C:plasma membrane"/>
    <property type="evidence" value="ECO:0007669"/>
    <property type="project" value="UniProtKB-SubCell"/>
</dbReference>
<evidence type="ECO:0000256" key="6">
    <source>
        <dbReference type="SAM" id="Phobius"/>
    </source>
</evidence>
<dbReference type="GO" id="GO:0015171">
    <property type="term" value="F:amino acid transmembrane transporter activity"/>
    <property type="evidence" value="ECO:0007669"/>
    <property type="project" value="TreeGrafter"/>
</dbReference>
<dbReference type="Pfam" id="PF01810">
    <property type="entry name" value="LysE"/>
    <property type="match status" value="1"/>
</dbReference>
<protein>
    <submittedName>
        <fullName evidence="7">Threonine/homoserine/homoserine lactone efflux protein</fullName>
    </submittedName>
</protein>
<proteinExistence type="predicted"/>
<dbReference type="PANTHER" id="PTHR30086:SF19">
    <property type="entry name" value="THREONINE EFFLUX PROTEIN"/>
    <property type="match status" value="1"/>
</dbReference>
<evidence type="ECO:0000256" key="3">
    <source>
        <dbReference type="ARBA" id="ARBA00022692"/>
    </source>
</evidence>
<dbReference type="Proteomes" id="UP000219271">
    <property type="component" value="Unassembled WGS sequence"/>
</dbReference>